<dbReference type="CDD" id="cd07199">
    <property type="entry name" value="Pat17_PNPLA8_PNPLA9_like"/>
    <property type="match status" value="1"/>
</dbReference>
<dbReference type="PANTHER" id="PTHR24185:SF1">
    <property type="entry name" value="CALCIUM-INDEPENDENT PHOSPHOLIPASE A2-GAMMA"/>
    <property type="match status" value="1"/>
</dbReference>
<dbReference type="GO" id="GO:0004620">
    <property type="term" value="F:phospholipase activity"/>
    <property type="evidence" value="ECO:0007669"/>
    <property type="project" value="TreeGrafter"/>
</dbReference>
<organism evidence="6 7">
    <name type="scientific">Pedobacter psychrodurus</name>
    <dbReference type="NCBI Taxonomy" id="2530456"/>
    <lineage>
        <taxon>Bacteria</taxon>
        <taxon>Pseudomonadati</taxon>
        <taxon>Bacteroidota</taxon>
        <taxon>Sphingobacteriia</taxon>
        <taxon>Sphingobacteriales</taxon>
        <taxon>Sphingobacteriaceae</taxon>
        <taxon>Pedobacter</taxon>
    </lineage>
</organism>
<evidence type="ECO:0000256" key="2">
    <source>
        <dbReference type="ARBA" id="ARBA00022963"/>
    </source>
</evidence>
<dbReference type="GO" id="GO:0006631">
    <property type="term" value="P:fatty acid metabolic process"/>
    <property type="evidence" value="ECO:0007669"/>
    <property type="project" value="TreeGrafter"/>
</dbReference>
<keyword evidence="2 4" id="KW-0442">Lipid degradation</keyword>
<proteinExistence type="predicted"/>
<dbReference type="OrthoDB" id="9807112at2"/>
<dbReference type="Proteomes" id="UP000293925">
    <property type="component" value="Unassembled WGS sequence"/>
</dbReference>
<keyword evidence="3 4" id="KW-0443">Lipid metabolism</keyword>
<dbReference type="SUPFAM" id="SSF52151">
    <property type="entry name" value="FabD/lysophospholipase-like"/>
    <property type="match status" value="1"/>
</dbReference>
<dbReference type="InterPro" id="IPR016035">
    <property type="entry name" value="Acyl_Trfase/lysoPLipase"/>
</dbReference>
<dbReference type="InterPro" id="IPR002641">
    <property type="entry name" value="PNPLA_dom"/>
</dbReference>
<feature type="domain" description="PNPLA" evidence="5">
    <location>
        <begin position="10"/>
        <end position="191"/>
    </location>
</feature>
<feature type="short sequence motif" description="GXGXXG" evidence="4">
    <location>
        <begin position="14"/>
        <end position="19"/>
    </location>
</feature>
<feature type="active site" description="Proton acceptor" evidence="4">
    <location>
        <position position="178"/>
    </location>
</feature>
<accession>A0A4R0Q270</accession>
<feature type="short sequence motif" description="DGA/G" evidence="4">
    <location>
        <begin position="178"/>
        <end position="180"/>
    </location>
</feature>
<evidence type="ECO:0000313" key="7">
    <source>
        <dbReference type="Proteomes" id="UP000293925"/>
    </source>
</evidence>
<dbReference type="Gene3D" id="3.40.1090.10">
    <property type="entry name" value="Cytosolic phospholipase A2 catalytic domain"/>
    <property type="match status" value="1"/>
</dbReference>
<sequence>MKTNKTTNILCLDGGGSKGIYTLGVLKEIETAAGKPLCEIFQLIYGTSTGSIIASMLALGYDVDQIKQKYLQLIPPIMKCYGSGRKSKKLRKLGEEIFGEKKFDEFKTGIGIIATNYNTQKPLIFKNDVARAHGTKSSFIPGFGVTILDAVEASCAACPVFSKKTLKTENKEELVAIDGGFIANNPTLFALIDAKKALNLENSEIKVLSIGVGNYIEKPLHRLHKVISWFEMGQIASRILVASSNTTEVVTKLLFPELSITRVNDTFNEPQYGTNMLESKIKKLNTMYRLGIESYATHEKEILETFNFN</sequence>
<evidence type="ECO:0000259" key="5">
    <source>
        <dbReference type="PROSITE" id="PS51635"/>
    </source>
</evidence>
<gene>
    <name evidence="6" type="ORF">EZ456_06465</name>
</gene>
<comment type="caution">
    <text evidence="6">The sequence shown here is derived from an EMBL/GenBank/DDBJ whole genome shotgun (WGS) entry which is preliminary data.</text>
</comment>
<evidence type="ECO:0000256" key="3">
    <source>
        <dbReference type="ARBA" id="ARBA00023098"/>
    </source>
</evidence>
<keyword evidence="7" id="KW-1185">Reference proteome</keyword>
<dbReference type="GO" id="GO:0016042">
    <property type="term" value="P:lipid catabolic process"/>
    <property type="evidence" value="ECO:0007669"/>
    <property type="project" value="UniProtKB-UniRule"/>
</dbReference>
<feature type="short sequence motif" description="GXSXG" evidence="4">
    <location>
        <begin position="46"/>
        <end position="50"/>
    </location>
</feature>
<keyword evidence="1 4" id="KW-0378">Hydrolase</keyword>
<reference evidence="6 7" key="1">
    <citation type="submission" date="2019-02" db="EMBL/GenBank/DDBJ databases">
        <title>Pedobacter sp. RP-3-21 sp. nov., isolated from Arctic soil.</title>
        <authorList>
            <person name="Dahal R.H."/>
        </authorList>
    </citation>
    <scope>NUCLEOTIDE SEQUENCE [LARGE SCALE GENOMIC DNA]</scope>
    <source>
        <strain evidence="6 7">RP-3-21</strain>
    </source>
</reference>
<dbReference type="PROSITE" id="PS51635">
    <property type="entry name" value="PNPLA"/>
    <property type="match status" value="1"/>
</dbReference>
<dbReference type="EMBL" id="SJSO01000004">
    <property type="protein sequence ID" value="TCD28323.1"/>
    <property type="molecule type" value="Genomic_DNA"/>
</dbReference>
<evidence type="ECO:0000313" key="6">
    <source>
        <dbReference type="EMBL" id="TCD28323.1"/>
    </source>
</evidence>
<protein>
    <submittedName>
        <fullName evidence="6">Patatin</fullName>
    </submittedName>
</protein>
<dbReference type="GO" id="GO:0016020">
    <property type="term" value="C:membrane"/>
    <property type="evidence" value="ECO:0007669"/>
    <property type="project" value="TreeGrafter"/>
</dbReference>
<dbReference type="PANTHER" id="PTHR24185">
    <property type="entry name" value="CALCIUM-INDEPENDENT PHOSPHOLIPASE A2-GAMMA"/>
    <property type="match status" value="1"/>
</dbReference>
<dbReference type="AlphaFoldDB" id="A0A4R0Q270"/>
<name>A0A4R0Q270_9SPHI</name>
<evidence type="ECO:0000256" key="1">
    <source>
        <dbReference type="ARBA" id="ARBA00022801"/>
    </source>
</evidence>
<feature type="active site" description="Nucleophile" evidence="4">
    <location>
        <position position="48"/>
    </location>
</feature>
<dbReference type="Pfam" id="PF01734">
    <property type="entry name" value="Patatin"/>
    <property type="match status" value="1"/>
</dbReference>
<evidence type="ECO:0000256" key="4">
    <source>
        <dbReference type="PROSITE-ProRule" id="PRU01161"/>
    </source>
</evidence>
<dbReference type="RefSeq" id="WP_131528468.1">
    <property type="nucleotide sequence ID" value="NZ_SJSO01000004.1"/>
</dbReference>